<evidence type="ECO:0000256" key="8">
    <source>
        <dbReference type="PIRSR" id="PIRSR000477-2"/>
    </source>
</evidence>
<evidence type="ECO:0000256" key="6">
    <source>
        <dbReference type="ARBA" id="ARBA00058131"/>
    </source>
</evidence>
<gene>
    <name evidence="10 11" type="ordered locus">CAGL0J08800g</name>
</gene>
<feature type="binding site" evidence="8">
    <location>
        <position position="44"/>
    </location>
    <ligand>
        <name>phosphate</name>
        <dbReference type="ChEBI" id="CHEBI:43474"/>
    </ligand>
</feature>
<dbReference type="PIRSF" id="PIRSF000477">
    <property type="entry name" value="PurNPase"/>
    <property type="match status" value="1"/>
</dbReference>
<dbReference type="GO" id="GO:0034355">
    <property type="term" value="P:NAD+ biosynthetic process via the salvage pathway"/>
    <property type="evidence" value="ECO:0007669"/>
    <property type="project" value="EnsemblFungi"/>
</dbReference>
<dbReference type="CDD" id="cd09009">
    <property type="entry name" value="PNP-EcPNPII_like"/>
    <property type="match status" value="1"/>
</dbReference>
<dbReference type="GO" id="GO:0005737">
    <property type="term" value="C:cytoplasm"/>
    <property type="evidence" value="ECO:0007669"/>
    <property type="project" value="TreeGrafter"/>
</dbReference>
<dbReference type="PANTHER" id="PTHR11904:SF9">
    <property type="entry name" value="PURINE NUCLEOSIDE PHOSPHORYLASE-RELATED"/>
    <property type="match status" value="1"/>
</dbReference>
<dbReference type="CGD" id="CAL0133266">
    <property type="gene designation" value="CAGL0J08800g"/>
</dbReference>
<dbReference type="NCBIfam" id="NF006054">
    <property type="entry name" value="PRK08202.1"/>
    <property type="match status" value="1"/>
</dbReference>
<dbReference type="STRING" id="284593.Q6FNV3"/>
<dbReference type="KEGG" id="cgr:2889677"/>
<dbReference type="GO" id="GO:0006148">
    <property type="term" value="P:inosine catabolic process"/>
    <property type="evidence" value="ECO:0007669"/>
    <property type="project" value="EnsemblFungi"/>
</dbReference>
<evidence type="ECO:0000313" key="12">
    <source>
        <dbReference type="Proteomes" id="UP000002428"/>
    </source>
</evidence>
<dbReference type="Gene3D" id="3.40.50.1580">
    <property type="entry name" value="Nucleoside phosphorylase domain"/>
    <property type="match status" value="1"/>
</dbReference>
<dbReference type="HOGENOM" id="CLU_054456_1_2_1"/>
<comment type="similarity">
    <text evidence="3 7">Belongs to the PNP/MTAP phosphorylase family.</text>
</comment>
<dbReference type="FunFam" id="3.40.50.1580:FF:000004">
    <property type="entry name" value="Purine nucleoside phosphorylase"/>
    <property type="match status" value="1"/>
</dbReference>
<dbReference type="InParanoid" id="Q6FNV3"/>
<keyword evidence="12" id="KW-1185">Reference proteome</keyword>
<dbReference type="EMBL" id="CR380956">
    <property type="protein sequence ID" value="CAG61042.1"/>
    <property type="molecule type" value="Genomic_DNA"/>
</dbReference>
<dbReference type="OMA" id="EGVYAQF"/>
<feature type="binding site" evidence="8">
    <location>
        <position position="219"/>
    </location>
    <ligand>
        <name>a purine D-ribonucleoside</name>
        <dbReference type="ChEBI" id="CHEBI:142355"/>
    </ligand>
</feature>
<dbReference type="NCBIfam" id="TIGR01697">
    <property type="entry name" value="PNPH-PUNA-XAPA"/>
    <property type="match status" value="1"/>
</dbReference>
<proteinExistence type="inferred from homology"/>
<evidence type="ECO:0000256" key="7">
    <source>
        <dbReference type="PIRNR" id="PIRNR000477"/>
    </source>
</evidence>
<feature type="binding site" evidence="8">
    <location>
        <position position="79"/>
    </location>
    <ligand>
        <name>phosphate</name>
        <dbReference type="ChEBI" id="CHEBI:43474"/>
    </ligand>
</feature>
<dbReference type="GO" id="GO:0019358">
    <property type="term" value="P:nicotinate nucleotide salvage"/>
    <property type="evidence" value="ECO:0007669"/>
    <property type="project" value="EnsemblFungi"/>
</dbReference>
<comment type="pathway">
    <text evidence="2 7">Purine metabolism; purine nucleoside salvage.</text>
</comment>
<dbReference type="GO" id="GO:0070635">
    <property type="term" value="F:nicotinamide riboside hydrolase activity"/>
    <property type="evidence" value="ECO:0007669"/>
    <property type="project" value="EnsemblFungi"/>
</dbReference>
<dbReference type="Pfam" id="PF01048">
    <property type="entry name" value="PNP_UDP_1"/>
    <property type="match status" value="1"/>
</dbReference>
<dbReference type="InterPro" id="IPR011268">
    <property type="entry name" value="Purine_phosphorylase"/>
</dbReference>
<dbReference type="InterPro" id="IPR035994">
    <property type="entry name" value="Nucleoside_phosphorylase_sf"/>
</dbReference>
<keyword evidence="4 7" id="KW-0328">Glycosyltransferase</keyword>
<keyword evidence="5 7" id="KW-0808">Transferase</keyword>
<dbReference type="Proteomes" id="UP000002428">
    <property type="component" value="Chromosome J"/>
</dbReference>
<evidence type="ECO:0000256" key="5">
    <source>
        <dbReference type="ARBA" id="ARBA00022679"/>
    </source>
</evidence>
<evidence type="ECO:0000256" key="1">
    <source>
        <dbReference type="ARBA" id="ARBA00000755"/>
    </source>
</evidence>
<name>Q6FNV3_CANGA</name>
<reference evidence="11 12" key="1">
    <citation type="journal article" date="2004" name="Nature">
        <title>Genome evolution in yeasts.</title>
        <authorList>
            <consortium name="Genolevures"/>
            <person name="Dujon B."/>
            <person name="Sherman D."/>
            <person name="Fischer G."/>
            <person name="Durrens P."/>
            <person name="Casaregola S."/>
            <person name="Lafontaine I."/>
            <person name="de Montigny J."/>
            <person name="Marck C."/>
            <person name="Neuveglise C."/>
            <person name="Talla E."/>
            <person name="Goffard N."/>
            <person name="Frangeul L."/>
            <person name="Aigle M."/>
            <person name="Anthouard V."/>
            <person name="Babour A."/>
            <person name="Barbe V."/>
            <person name="Barnay S."/>
            <person name="Blanchin S."/>
            <person name="Beckerich J.M."/>
            <person name="Beyne E."/>
            <person name="Bleykasten C."/>
            <person name="Boisrame A."/>
            <person name="Boyer J."/>
            <person name="Cattolico L."/>
            <person name="Confanioleri F."/>
            <person name="de Daruvar A."/>
            <person name="Despons L."/>
            <person name="Fabre E."/>
            <person name="Fairhead C."/>
            <person name="Ferry-Dumazet H."/>
            <person name="Groppi A."/>
            <person name="Hantraye F."/>
            <person name="Hennequin C."/>
            <person name="Jauniaux N."/>
            <person name="Joyet P."/>
            <person name="Kachouri R."/>
            <person name="Kerrest A."/>
            <person name="Koszul R."/>
            <person name="Lemaire M."/>
            <person name="Lesur I."/>
            <person name="Ma L."/>
            <person name="Muller H."/>
            <person name="Nicaud J.M."/>
            <person name="Nikolski M."/>
            <person name="Oztas S."/>
            <person name="Ozier-Kalogeropoulos O."/>
            <person name="Pellenz S."/>
            <person name="Potier S."/>
            <person name="Richard G.F."/>
            <person name="Straub M.L."/>
            <person name="Suleau A."/>
            <person name="Swennene D."/>
            <person name="Tekaia F."/>
            <person name="Wesolowski-Louvel M."/>
            <person name="Westhof E."/>
            <person name="Wirth B."/>
            <person name="Zeniou-Meyer M."/>
            <person name="Zivanovic I."/>
            <person name="Bolotin-Fukuhara M."/>
            <person name="Thierry A."/>
            <person name="Bouchier C."/>
            <person name="Caudron B."/>
            <person name="Scarpelli C."/>
            <person name="Gaillardin C."/>
            <person name="Weissenbach J."/>
            <person name="Wincker P."/>
            <person name="Souciet J.L."/>
        </authorList>
    </citation>
    <scope>NUCLEOTIDE SEQUENCE [LARGE SCALE GENOMIC DNA]</scope>
    <source>
        <strain evidence="12">ATCC 2001 / BCRC 20586 / JCM 3761 / NBRC 0622 / NRRL Y-65 / CBS 138</strain>
    </source>
</reference>
<evidence type="ECO:0000256" key="2">
    <source>
        <dbReference type="ARBA" id="ARBA00005058"/>
    </source>
</evidence>
<protein>
    <recommendedName>
        <fullName evidence="7">Purine nucleoside phosphorylase</fullName>
        <ecNumber evidence="7">2.4.2.1</ecNumber>
    </recommendedName>
    <alternativeName>
        <fullName evidence="7">Inosine-guanosine phosphorylase</fullName>
    </alternativeName>
</protein>
<evidence type="ECO:0000313" key="10">
    <source>
        <dbReference type="CGD" id="CAL0133266"/>
    </source>
</evidence>
<accession>Q6FNV3</accession>
<feature type="domain" description="Nucleoside phosphorylase" evidence="9">
    <location>
        <begin position="39"/>
        <end position="308"/>
    </location>
</feature>
<comment type="catalytic activity">
    <reaction evidence="1">
        <text>a purine D-ribonucleoside + phosphate = a purine nucleobase + alpha-D-ribose 1-phosphate</text>
        <dbReference type="Rhea" id="RHEA:19805"/>
        <dbReference type="ChEBI" id="CHEBI:26386"/>
        <dbReference type="ChEBI" id="CHEBI:43474"/>
        <dbReference type="ChEBI" id="CHEBI:57720"/>
        <dbReference type="ChEBI" id="CHEBI:142355"/>
        <dbReference type="EC" id="2.4.2.1"/>
    </reaction>
</comment>
<dbReference type="EC" id="2.4.2.1" evidence="7"/>
<dbReference type="eggNOG" id="KOG3984">
    <property type="taxonomic scope" value="Eukaryota"/>
</dbReference>
<dbReference type="GO" id="GO:0046115">
    <property type="term" value="P:guanosine catabolic process"/>
    <property type="evidence" value="ECO:0007669"/>
    <property type="project" value="EnsemblFungi"/>
</dbReference>
<evidence type="ECO:0000256" key="3">
    <source>
        <dbReference type="ARBA" id="ARBA00006751"/>
    </source>
</evidence>
<dbReference type="UniPathway" id="UPA00606"/>
<dbReference type="InterPro" id="IPR000845">
    <property type="entry name" value="Nucleoside_phosphorylase_d"/>
</dbReference>
<dbReference type="FunCoup" id="Q6FNV3">
    <property type="interactions" value="774"/>
</dbReference>
<dbReference type="AlphaFoldDB" id="Q6FNV3"/>
<feature type="binding site" evidence="8">
    <location>
        <position position="261"/>
    </location>
    <ligand>
        <name>a purine D-ribonucleoside</name>
        <dbReference type="ChEBI" id="CHEBI:142355"/>
    </ligand>
</feature>
<dbReference type="SUPFAM" id="SSF53167">
    <property type="entry name" value="Purine and uridine phosphorylases"/>
    <property type="match status" value="1"/>
</dbReference>
<organism evidence="11 12">
    <name type="scientific">Candida glabrata (strain ATCC 2001 / BCRC 20586 / JCM 3761 / NBRC 0622 / NRRL Y-65 / CBS 138)</name>
    <name type="common">Yeast</name>
    <name type="synonym">Nakaseomyces glabratus</name>
    <dbReference type="NCBI Taxonomy" id="284593"/>
    <lineage>
        <taxon>Eukaryota</taxon>
        <taxon>Fungi</taxon>
        <taxon>Dikarya</taxon>
        <taxon>Ascomycota</taxon>
        <taxon>Saccharomycotina</taxon>
        <taxon>Saccharomycetes</taxon>
        <taxon>Saccharomycetales</taxon>
        <taxon>Saccharomycetaceae</taxon>
        <taxon>Nakaseomyces</taxon>
    </lineage>
</organism>
<dbReference type="GO" id="GO:0062040">
    <property type="term" value="C:fungal biofilm matrix"/>
    <property type="evidence" value="ECO:0000314"/>
    <property type="project" value="CGD"/>
</dbReference>
<dbReference type="GO" id="GO:0004731">
    <property type="term" value="F:purine-nucleoside phosphorylase activity"/>
    <property type="evidence" value="ECO:0007669"/>
    <property type="project" value="UniProtKB-EC"/>
</dbReference>
<dbReference type="VEuPathDB" id="FungiDB:CAGL0J08800g"/>
<dbReference type="PANTHER" id="PTHR11904">
    <property type="entry name" value="METHYLTHIOADENOSINE/PURINE NUCLEOSIDE PHOSPHORYLASE"/>
    <property type="match status" value="1"/>
</dbReference>
<evidence type="ECO:0000259" key="9">
    <source>
        <dbReference type="Pfam" id="PF01048"/>
    </source>
</evidence>
<evidence type="ECO:0000256" key="4">
    <source>
        <dbReference type="ARBA" id="ARBA00022676"/>
    </source>
</evidence>
<comment type="function">
    <text evidence="6">The purine nucleoside phosphorylases catalyze the phosphorolytic breakdown of the N-glycosidic bond in the beta-(deoxy)ribonucleoside molecules, with the formation of the corresponding free purine bases and pentose-1-phosphate. Cleaves guanosine and inosine.</text>
</comment>
<dbReference type="GO" id="GO:0047724">
    <property type="term" value="F:inosine nucleosidase activity"/>
    <property type="evidence" value="ECO:0007669"/>
    <property type="project" value="EnsemblFungi"/>
</dbReference>
<feature type="binding site" evidence="8">
    <location>
        <position position="238"/>
    </location>
    <ligand>
        <name>phosphate</name>
        <dbReference type="ChEBI" id="CHEBI:43474"/>
    </ligand>
</feature>
<evidence type="ECO:0000313" key="11">
    <source>
        <dbReference type="EMBL" id="CAG61042.1"/>
    </source>
</evidence>
<feature type="binding site" evidence="8">
    <location>
        <begin position="99"/>
        <end position="101"/>
    </location>
    <ligand>
        <name>phosphate</name>
        <dbReference type="ChEBI" id="CHEBI:43474"/>
    </ligand>
</feature>
<sequence length="315" mass="35030">MNTNWDLGEERVKIEKASEYLSERFQERFQNEKFEPRALIICGSGLSGIPDKLNKDKLEPLVIPYELIPGFKRSTVPGHSGNLVFGIMNDYPVVLMSGRLHGYEGNTMQETVFPIRVLHHFSKGGIKTLIVTNAAGGINSEFKPGDIMCIYDHINFPGLAGLHPLKGPNFDDIGPRFLALSDAYSHDLRKLLFQTHNELKMDRPLHEGTYFFASGPTFETRAESRMIRILGGDSVGMSTVPEVIVARHCGWDVLALSLITNVAVIDHPPSGKIDTPVPMDYGKASHAEVLENGRIASKDVETLISTFVGKLHYRE</sequence>
<feature type="binding site" evidence="8">
    <location>
        <position position="134"/>
    </location>
    <ligand>
        <name>phosphate</name>
        <dbReference type="ChEBI" id="CHEBI:43474"/>
    </ligand>
</feature>